<dbReference type="InterPro" id="IPR036721">
    <property type="entry name" value="RCK_C_sf"/>
</dbReference>
<dbReference type="InterPro" id="IPR006037">
    <property type="entry name" value="RCK_C"/>
</dbReference>
<keyword evidence="6" id="KW-0633">Potassium transport</keyword>
<dbReference type="Gene3D" id="1.20.1530.20">
    <property type="match status" value="1"/>
</dbReference>
<evidence type="ECO:0000313" key="17">
    <source>
        <dbReference type="Proteomes" id="UP000002027"/>
    </source>
</evidence>
<keyword evidence="3" id="KW-0813">Transport</keyword>
<evidence type="ECO:0000256" key="11">
    <source>
        <dbReference type="ARBA" id="ARBA00023065"/>
    </source>
</evidence>
<evidence type="ECO:0000256" key="5">
    <source>
        <dbReference type="ARBA" id="ARBA00022475"/>
    </source>
</evidence>
<feature type="transmembrane region" description="Helical" evidence="13">
    <location>
        <begin position="33"/>
        <end position="53"/>
    </location>
</feature>
<dbReference type="Pfam" id="PF02080">
    <property type="entry name" value="TrkA_C"/>
    <property type="match status" value="1"/>
</dbReference>
<keyword evidence="9 13" id="KW-1133">Transmembrane helix</keyword>
<evidence type="ECO:0000256" key="4">
    <source>
        <dbReference type="ARBA" id="ARBA00022449"/>
    </source>
</evidence>
<dbReference type="EMBL" id="CP001824">
    <property type="protein sequence ID" value="ACZ40526.1"/>
    <property type="molecule type" value="Genomic_DNA"/>
</dbReference>
<accession>D1C9N3</accession>
<evidence type="ECO:0000256" key="2">
    <source>
        <dbReference type="ARBA" id="ARBA00017378"/>
    </source>
</evidence>
<feature type="transmembrane region" description="Helical" evidence="13">
    <location>
        <begin position="302"/>
        <end position="321"/>
    </location>
</feature>
<dbReference type="InterPro" id="IPR038770">
    <property type="entry name" value="Na+/solute_symporter_sf"/>
</dbReference>
<feature type="domain" description="RCK C-terminal" evidence="15">
    <location>
        <begin position="533"/>
        <end position="613"/>
    </location>
</feature>
<evidence type="ECO:0000256" key="3">
    <source>
        <dbReference type="ARBA" id="ARBA00022448"/>
    </source>
</evidence>
<dbReference type="InterPro" id="IPR006153">
    <property type="entry name" value="Cation/H_exchanger_TM"/>
</dbReference>
<dbReference type="SUPFAM" id="SSF51735">
    <property type="entry name" value="NAD(P)-binding Rossmann-fold domains"/>
    <property type="match status" value="1"/>
</dbReference>
<dbReference type="Proteomes" id="UP000002027">
    <property type="component" value="Chromosome 2"/>
</dbReference>
<feature type="transmembrane region" description="Helical" evidence="13">
    <location>
        <begin position="366"/>
        <end position="388"/>
    </location>
</feature>
<comment type="subcellular location">
    <subcellularLocation>
        <location evidence="1">Cell membrane</location>
        <topology evidence="1">Multi-pass membrane protein</topology>
    </subcellularLocation>
</comment>
<name>D1C9N3_SPHTD</name>
<feature type="transmembrane region" description="Helical" evidence="13">
    <location>
        <begin position="6"/>
        <end position="26"/>
    </location>
</feature>
<gene>
    <name evidence="16" type="ordered locus">Sthe_3126</name>
</gene>
<dbReference type="GO" id="GO:0005886">
    <property type="term" value="C:plasma membrane"/>
    <property type="evidence" value="ECO:0007669"/>
    <property type="project" value="UniProtKB-SubCell"/>
</dbReference>
<organism evidence="16 17">
    <name type="scientific">Sphaerobacter thermophilus (strain ATCC 49802 / DSM 20745 / KCCM 41009 / NCIMB 13125 / S 6022)</name>
    <dbReference type="NCBI Taxonomy" id="479434"/>
    <lineage>
        <taxon>Bacteria</taxon>
        <taxon>Pseudomonadati</taxon>
        <taxon>Thermomicrobiota</taxon>
        <taxon>Thermomicrobia</taxon>
        <taxon>Sphaerobacterales</taxon>
        <taxon>Sphaerobacterineae</taxon>
        <taxon>Sphaerobacteraceae</taxon>
        <taxon>Sphaerobacter</taxon>
    </lineage>
</organism>
<feature type="transmembrane region" description="Helical" evidence="13">
    <location>
        <begin position="221"/>
        <end position="237"/>
    </location>
</feature>
<dbReference type="PROSITE" id="PS51202">
    <property type="entry name" value="RCK_C"/>
    <property type="match status" value="1"/>
</dbReference>
<evidence type="ECO:0000256" key="10">
    <source>
        <dbReference type="ARBA" id="ARBA00023027"/>
    </source>
</evidence>
<dbReference type="Pfam" id="PF00999">
    <property type="entry name" value="Na_H_Exchanger"/>
    <property type="match status" value="1"/>
</dbReference>
<feature type="transmembrane region" description="Helical" evidence="13">
    <location>
        <begin position="59"/>
        <end position="82"/>
    </location>
</feature>
<dbReference type="AlphaFoldDB" id="D1C9N3"/>
<feature type="transmembrane region" description="Helical" evidence="13">
    <location>
        <begin position="333"/>
        <end position="354"/>
    </location>
</feature>
<evidence type="ECO:0000256" key="9">
    <source>
        <dbReference type="ARBA" id="ARBA00022989"/>
    </source>
</evidence>
<keyword evidence="8" id="KW-0630">Potassium</keyword>
<keyword evidence="10" id="KW-0520">NAD</keyword>
<protein>
    <recommendedName>
        <fullName evidence="2">Trk system potassium uptake protein TrkA</fullName>
    </recommendedName>
</protein>
<keyword evidence="7 13" id="KW-0812">Transmembrane</keyword>
<keyword evidence="12 13" id="KW-0472">Membrane</keyword>
<evidence type="ECO:0000313" key="16">
    <source>
        <dbReference type="EMBL" id="ACZ40526.1"/>
    </source>
</evidence>
<dbReference type="HOGENOM" id="CLU_005912_10_1_0"/>
<proteinExistence type="predicted"/>
<dbReference type="PRINTS" id="PR00335">
    <property type="entry name" value="KUPTAKETRKA"/>
</dbReference>
<sequence length="614" mass="63882">MELTQQLVITGTSILVAAAVVQVLALRTPIPSILLYLGIGILLGPSVFGLLATNHLGDTLTAVVQLAVAIIVFEGAFSLEGYYLRQVQAPVRNLVTLGVLVTLVGGALVARGVAGLSWPLAIQYAALVSVTGPTVITPLLQRVRVRGRVRATLAGEGVIVDPIGAVIALVVFNIIRASDLDLGAAAIHAGTRLLIGAAWGAVGGVLLLLVLRRLGEEPSRVARIMAIAGAAAIYTAIESVMPETGLAAVVVAGLLLGNAEFPHREEVHEFKGDITMIVIATVYLLLAATLDPSDLGELGWRGPVAVLLMMVLVRPAGVVLSTLRSALSWRERAFVAAIGPRGVVAASLATLVALNLDAAGVAGAPALLGLVFLTIVITIAVQASYAGWLAQRLGVIPMDVLIIGGGKVGRMLAKELLDAGEDITVIEQDPDVAERARQLGAHVVLGDGTDAEVLKRAGITHAKAVVATTGSDKDNLLALQIARTRFGRQKLVSRVNDPEAVESFKAAGIQVLNPARATAMILANLVRRPTLFRLLSEVQAQGADVIEVVVGSDGVVGRPLREVPLPRDVLILLVRRNGRQVIPHGDTVLQPGDAVTLVGGRGSTSEAARLLEGS</sequence>
<evidence type="ECO:0000256" key="12">
    <source>
        <dbReference type="ARBA" id="ARBA00023136"/>
    </source>
</evidence>
<keyword evidence="4" id="KW-0050">Antiport</keyword>
<dbReference type="RefSeq" id="WP_012873561.1">
    <property type="nucleotide sequence ID" value="NC_013524.1"/>
</dbReference>
<dbReference type="eggNOG" id="COG0025">
    <property type="taxonomic scope" value="Bacteria"/>
</dbReference>
<keyword evidence="11" id="KW-0406">Ion transport</keyword>
<dbReference type="PANTHER" id="PTHR32507">
    <property type="entry name" value="NA(+)/H(+) ANTIPORTER 1"/>
    <property type="match status" value="1"/>
</dbReference>
<dbReference type="Gene3D" id="3.30.70.1450">
    <property type="entry name" value="Regulator of K+ conductance, C-terminal domain"/>
    <property type="match status" value="1"/>
</dbReference>
<feature type="transmembrane region" description="Helical" evidence="13">
    <location>
        <begin position="152"/>
        <end position="175"/>
    </location>
</feature>
<dbReference type="InterPro" id="IPR006036">
    <property type="entry name" value="K_uptake_TrkA"/>
</dbReference>
<dbReference type="InParanoid" id="D1C9N3"/>
<reference evidence="17" key="1">
    <citation type="submission" date="2009-11" db="EMBL/GenBank/DDBJ databases">
        <title>The complete chromosome 2 of Sphaerobacter thermophilus DSM 20745.</title>
        <authorList>
            <person name="Lucas S."/>
            <person name="Copeland A."/>
            <person name="Lapidus A."/>
            <person name="Glavina del Rio T."/>
            <person name="Dalin E."/>
            <person name="Tice H."/>
            <person name="Bruce D."/>
            <person name="Goodwin L."/>
            <person name="Pitluck S."/>
            <person name="Kyrpides N."/>
            <person name="Mavromatis K."/>
            <person name="Ivanova N."/>
            <person name="Mikhailova N."/>
            <person name="LaButti K.M."/>
            <person name="Clum A."/>
            <person name="Sun H.I."/>
            <person name="Brettin T."/>
            <person name="Detter J.C."/>
            <person name="Han C."/>
            <person name="Larimer F."/>
            <person name="Land M."/>
            <person name="Hauser L."/>
            <person name="Markowitz V."/>
            <person name="Cheng J.F."/>
            <person name="Hugenholtz P."/>
            <person name="Woyke T."/>
            <person name="Wu D."/>
            <person name="Steenblock K."/>
            <person name="Schneider S."/>
            <person name="Pukall R."/>
            <person name="Goeker M."/>
            <person name="Klenk H.P."/>
            <person name="Eisen J.A."/>
        </authorList>
    </citation>
    <scope>NUCLEOTIDE SEQUENCE [LARGE SCALE GENOMIC DNA]</scope>
    <source>
        <strain evidence="17">ATCC 49802 / DSM 20745 / S 6022</strain>
    </source>
</reference>
<evidence type="ECO:0000256" key="13">
    <source>
        <dbReference type="SAM" id="Phobius"/>
    </source>
</evidence>
<dbReference type="Pfam" id="PF02254">
    <property type="entry name" value="TrkA_N"/>
    <property type="match status" value="1"/>
</dbReference>
<dbReference type="eggNOG" id="COG0569">
    <property type="taxonomic scope" value="Bacteria"/>
</dbReference>
<evidence type="ECO:0000256" key="7">
    <source>
        <dbReference type="ARBA" id="ARBA00022692"/>
    </source>
</evidence>
<dbReference type="STRING" id="479434.Sthe_3126"/>
<feature type="transmembrane region" description="Helical" evidence="13">
    <location>
        <begin position="187"/>
        <end position="209"/>
    </location>
</feature>
<feature type="transmembrane region" description="Helical" evidence="13">
    <location>
        <begin position="243"/>
        <end position="261"/>
    </location>
</feature>
<feature type="transmembrane region" description="Helical" evidence="13">
    <location>
        <begin position="273"/>
        <end position="290"/>
    </location>
</feature>
<dbReference type="PANTHER" id="PTHR32507:SF0">
    <property type="entry name" value="NA(+)_H(+) ANTIPORTER 2-RELATED"/>
    <property type="match status" value="1"/>
</dbReference>
<feature type="transmembrane region" description="Helical" evidence="13">
    <location>
        <begin position="94"/>
        <end position="114"/>
    </location>
</feature>
<dbReference type="GO" id="GO:0015079">
    <property type="term" value="F:potassium ion transmembrane transporter activity"/>
    <property type="evidence" value="ECO:0007669"/>
    <property type="project" value="InterPro"/>
</dbReference>
<feature type="transmembrane region" description="Helical" evidence="13">
    <location>
        <begin position="120"/>
        <end position="140"/>
    </location>
</feature>
<dbReference type="Gene3D" id="3.40.50.720">
    <property type="entry name" value="NAD(P)-binding Rossmann-like Domain"/>
    <property type="match status" value="1"/>
</dbReference>
<dbReference type="GO" id="GO:0015297">
    <property type="term" value="F:antiporter activity"/>
    <property type="evidence" value="ECO:0007669"/>
    <property type="project" value="UniProtKB-KW"/>
</dbReference>
<dbReference type="KEGG" id="sti:Sthe_3126"/>
<evidence type="ECO:0000259" key="15">
    <source>
        <dbReference type="PROSITE" id="PS51202"/>
    </source>
</evidence>
<reference evidence="16 17" key="2">
    <citation type="journal article" date="2010" name="Stand. Genomic Sci.">
        <title>Complete genome sequence of Desulfohalobium retbaense type strain (HR(100)).</title>
        <authorList>
            <person name="Spring S."/>
            <person name="Nolan M."/>
            <person name="Lapidus A."/>
            <person name="Glavina Del Rio T."/>
            <person name="Copeland A."/>
            <person name="Tice H."/>
            <person name="Cheng J.F."/>
            <person name="Lucas S."/>
            <person name="Land M."/>
            <person name="Chen F."/>
            <person name="Bruce D."/>
            <person name="Goodwin L."/>
            <person name="Pitluck S."/>
            <person name="Ivanova N."/>
            <person name="Mavromatis K."/>
            <person name="Mikhailova N."/>
            <person name="Pati A."/>
            <person name="Chen A."/>
            <person name="Palaniappan K."/>
            <person name="Hauser L."/>
            <person name="Chang Y.J."/>
            <person name="Jeffries C.D."/>
            <person name="Munk C."/>
            <person name="Kiss H."/>
            <person name="Chain P."/>
            <person name="Han C."/>
            <person name="Brettin T."/>
            <person name="Detter J.C."/>
            <person name="Schuler E."/>
            <person name="Goker M."/>
            <person name="Rohde M."/>
            <person name="Bristow J."/>
            <person name="Eisen J.A."/>
            <person name="Markowitz V."/>
            <person name="Hugenholtz P."/>
            <person name="Kyrpides N.C."/>
            <person name="Klenk H.P."/>
        </authorList>
    </citation>
    <scope>NUCLEOTIDE SEQUENCE [LARGE SCALE GENOMIC DNA]</scope>
    <source>
        <strain evidence="17">ATCC 49802 / DSM 20745 / S 6022</strain>
    </source>
</reference>
<keyword evidence="17" id="KW-1185">Reference proteome</keyword>
<evidence type="ECO:0000256" key="8">
    <source>
        <dbReference type="ARBA" id="ARBA00022958"/>
    </source>
</evidence>
<evidence type="ECO:0000259" key="14">
    <source>
        <dbReference type="PROSITE" id="PS51201"/>
    </source>
</evidence>
<dbReference type="PROSITE" id="PS51201">
    <property type="entry name" value="RCK_N"/>
    <property type="match status" value="1"/>
</dbReference>
<evidence type="ECO:0000256" key="6">
    <source>
        <dbReference type="ARBA" id="ARBA00022538"/>
    </source>
</evidence>
<keyword evidence="5" id="KW-1003">Cell membrane</keyword>
<feature type="domain" description="RCK N-terminal" evidence="14">
    <location>
        <begin position="397"/>
        <end position="520"/>
    </location>
</feature>
<dbReference type="InterPro" id="IPR003148">
    <property type="entry name" value="RCK_N"/>
</dbReference>
<evidence type="ECO:0000256" key="1">
    <source>
        <dbReference type="ARBA" id="ARBA00004651"/>
    </source>
</evidence>
<dbReference type="InterPro" id="IPR036291">
    <property type="entry name" value="NAD(P)-bd_dom_sf"/>
</dbReference>
<dbReference type="GO" id="GO:1902600">
    <property type="term" value="P:proton transmembrane transport"/>
    <property type="evidence" value="ECO:0007669"/>
    <property type="project" value="InterPro"/>
</dbReference>
<dbReference type="SUPFAM" id="SSF116726">
    <property type="entry name" value="TrkA C-terminal domain-like"/>
    <property type="match status" value="1"/>
</dbReference>